<dbReference type="STRING" id="933084.A0A067PL43"/>
<dbReference type="InterPro" id="IPR011990">
    <property type="entry name" value="TPR-like_helical_dom_sf"/>
</dbReference>
<evidence type="ECO:0000313" key="2">
    <source>
        <dbReference type="EMBL" id="KDQ51752.1"/>
    </source>
</evidence>
<dbReference type="InParanoid" id="A0A067PL43"/>
<reference evidence="3" key="1">
    <citation type="journal article" date="2014" name="Proc. Natl. Acad. Sci. U.S.A.">
        <title>Extensive sampling of basidiomycete genomes demonstrates inadequacy of the white-rot/brown-rot paradigm for wood decay fungi.</title>
        <authorList>
            <person name="Riley R."/>
            <person name="Salamov A.A."/>
            <person name="Brown D.W."/>
            <person name="Nagy L.G."/>
            <person name="Floudas D."/>
            <person name="Held B.W."/>
            <person name="Levasseur A."/>
            <person name="Lombard V."/>
            <person name="Morin E."/>
            <person name="Otillar R."/>
            <person name="Lindquist E.A."/>
            <person name="Sun H."/>
            <person name="LaButti K.M."/>
            <person name="Schmutz J."/>
            <person name="Jabbour D."/>
            <person name="Luo H."/>
            <person name="Baker S.E."/>
            <person name="Pisabarro A.G."/>
            <person name="Walton J.D."/>
            <person name="Blanchette R.A."/>
            <person name="Henrissat B."/>
            <person name="Martin F."/>
            <person name="Cullen D."/>
            <person name="Hibbett D.S."/>
            <person name="Grigoriev I.V."/>
        </authorList>
    </citation>
    <scope>NUCLEOTIDE SEQUENCE [LARGE SCALE GENOMIC DNA]</scope>
    <source>
        <strain evidence="3">MUCL 33604</strain>
    </source>
</reference>
<dbReference type="Pfam" id="PF12770">
    <property type="entry name" value="CHAT"/>
    <property type="match status" value="1"/>
</dbReference>
<name>A0A067PL43_9AGAM</name>
<dbReference type="OrthoDB" id="9991317at2759"/>
<sequence>MLSSISDSNFVGRENNLGLALKERFEMLGNLVDLEAAIIHQLHAVKNTFEDDKTMPSLLTNLGNMFQSKFRRLGNLADLNAAIVNKTKAVQLTSDGDLDKPGRLNNLGVSLQSRFEIQGDIDDIQNAILLKSQAVDLTLNENSEKPSFYNSLGNALLIRFQSLGAIADLDTAIENQVMSINTTQDGNHKKPSFLSSLGSTYLIKFGQLGNIEDLNNAILYILSAVNLESNEHINKPVFLSNLGSALQSRFDRFGDLADLESAIGYLSTAVDLAPDQQLDKPLWISNLGSAYQRRYERLGNICDLNMAISNQSTAVDSVAETYSQKGTMLNELGECFLRRFERLGEIVDVDAAVRYKSHAIDSIEDGHPDKPLMLNSLGNTQRARFIRLGNHIDISVAIQNQLDALHKLPNEHAERSTLLSSLGNSFQSRYTKLQDIDDLNTAILYKTQAVNLTPDDHSDKAGRLSNLGIALHCRFNIEKKEEDIDAAIVHHSAAVTLIPDDNPYKPMLLSNLASTLCSKFEINKDSLQIDEAIRNQLKAVQLISSGHPTRAAMCFNLGDAYYKKCEVRLDINDMITASHWYSTAALSPTGSPNVLYRSAIKWMNLAYYTPSIVVQSTLIEACSTALNLLPSVAWIGHELSHQLDELKDLPLVSSDAAACAIKVGDYQLAVRWLEQGRLLVWKQMLHLRYSASELESQYPNLAKQFREVSQQLEWYRAERALDNTHKSAEMLTQDYRAAAIKWEKLLSNIRSLPNFEDFLTVPSFSKLILAANNGPIVIPIASQYQCDALIIIPNSSTIKHIPLPLIKFQRVQDLHVLLSDKSDVQSDTTKSYRHFRPSIARSSDPLKECLSQLWHYVVKPILLELELLVGFYLVYPEIYTNKPLKGLSKLIHMWWCPTGPFIGLPFHAAGVYDQSSSISIMDSVISSYTTSLEGLIESQNKTNLSVPFEILAIGQAQTPHFPYLPGTTKEVAIIKQLAPPPLGRFLEGSAATIEQSLKYLDHACWCHFACHGTQNVVSPLKSAFQLQDGPLYLSDIIQRNLKHAEFAFLSACETAKGDSNLYDEATHLAGGLLLAGFKSIIATLWSIQDNDGPVISESVYTYLLSGGKYPDGSKAAEALHYSVLDLRQRGLSLERWVPFIHIGC</sequence>
<dbReference type="EMBL" id="KL197745">
    <property type="protein sequence ID" value="KDQ51752.1"/>
    <property type="molecule type" value="Genomic_DNA"/>
</dbReference>
<dbReference type="Proteomes" id="UP000027265">
    <property type="component" value="Unassembled WGS sequence"/>
</dbReference>
<evidence type="ECO:0000259" key="1">
    <source>
        <dbReference type="Pfam" id="PF12770"/>
    </source>
</evidence>
<organism evidence="2 3">
    <name type="scientific">Jaapia argillacea MUCL 33604</name>
    <dbReference type="NCBI Taxonomy" id="933084"/>
    <lineage>
        <taxon>Eukaryota</taxon>
        <taxon>Fungi</taxon>
        <taxon>Dikarya</taxon>
        <taxon>Basidiomycota</taxon>
        <taxon>Agaricomycotina</taxon>
        <taxon>Agaricomycetes</taxon>
        <taxon>Agaricomycetidae</taxon>
        <taxon>Jaapiales</taxon>
        <taxon>Jaapiaceae</taxon>
        <taxon>Jaapia</taxon>
    </lineage>
</organism>
<dbReference type="PANTHER" id="PTHR19959">
    <property type="entry name" value="KINESIN LIGHT CHAIN"/>
    <property type="match status" value="1"/>
</dbReference>
<dbReference type="InterPro" id="IPR024983">
    <property type="entry name" value="CHAT_dom"/>
</dbReference>
<evidence type="ECO:0000313" key="3">
    <source>
        <dbReference type="Proteomes" id="UP000027265"/>
    </source>
</evidence>
<dbReference type="PANTHER" id="PTHR19959:SF119">
    <property type="entry name" value="FUNGAL LIPASE-LIKE DOMAIN-CONTAINING PROTEIN"/>
    <property type="match status" value="1"/>
</dbReference>
<proteinExistence type="predicted"/>
<feature type="domain" description="CHAT" evidence="1">
    <location>
        <begin position="848"/>
        <end position="1143"/>
    </location>
</feature>
<dbReference type="HOGENOM" id="CLU_001305_0_1_1"/>
<dbReference type="SUPFAM" id="SSF48452">
    <property type="entry name" value="TPR-like"/>
    <property type="match status" value="1"/>
</dbReference>
<gene>
    <name evidence="2" type="ORF">JAAARDRAFT_139800</name>
</gene>
<dbReference type="AlphaFoldDB" id="A0A067PL43"/>
<accession>A0A067PL43</accession>
<protein>
    <recommendedName>
        <fullName evidence="1">CHAT domain-containing protein</fullName>
    </recommendedName>
</protein>
<keyword evidence="3" id="KW-1185">Reference proteome</keyword>
<dbReference type="Gene3D" id="1.25.40.10">
    <property type="entry name" value="Tetratricopeptide repeat domain"/>
    <property type="match status" value="3"/>
</dbReference>